<accession>A0ABW1X299</accession>
<keyword evidence="2" id="KW-0813">Transport</keyword>
<dbReference type="Gene3D" id="3.30.1360.60">
    <property type="entry name" value="Glucose permease domain IIB"/>
    <property type="match status" value="1"/>
</dbReference>
<dbReference type="NCBIfam" id="TIGR00830">
    <property type="entry name" value="PTBA"/>
    <property type="match status" value="1"/>
</dbReference>
<evidence type="ECO:0000256" key="2">
    <source>
        <dbReference type="ARBA" id="ARBA00022448"/>
    </source>
</evidence>
<evidence type="ECO:0000256" key="1">
    <source>
        <dbReference type="ARBA" id="ARBA00004651"/>
    </source>
</evidence>
<keyword evidence="7 12" id="KW-0812">Transmembrane</keyword>
<name>A0ABW1X299_9ACTN</name>
<feature type="transmembrane region" description="Helical" evidence="12">
    <location>
        <begin position="128"/>
        <end position="151"/>
    </location>
</feature>
<keyword evidence="10 12" id="KW-0472">Membrane</keyword>
<keyword evidence="6" id="KW-0598">Phosphotransferase system</keyword>
<feature type="domain" description="PTS EIIB type-1" evidence="14">
    <location>
        <begin position="3"/>
        <end position="86"/>
    </location>
</feature>
<evidence type="ECO:0000256" key="7">
    <source>
        <dbReference type="ARBA" id="ARBA00022692"/>
    </source>
</evidence>
<dbReference type="InterPro" id="IPR003352">
    <property type="entry name" value="PTS_EIIC"/>
</dbReference>
<dbReference type="PROSITE" id="PS51093">
    <property type="entry name" value="PTS_EIIA_TYPE_1"/>
    <property type="match status" value="1"/>
</dbReference>
<feature type="transmembrane region" description="Helical" evidence="12">
    <location>
        <begin position="391"/>
        <end position="410"/>
    </location>
</feature>
<protein>
    <submittedName>
        <fullName evidence="16">Glucose PTS transporter subunit IIA</fullName>
    </submittedName>
</protein>
<keyword evidence="3" id="KW-1003">Cell membrane</keyword>
<dbReference type="InterPro" id="IPR036878">
    <property type="entry name" value="Glu_permease_IIB"/>
</dbReference>
<evidence type="ECO:0000259" key="15">
    <source>
        <dbReference type="PROSITE" id="PS51103"/>
    </source>
</evidence>
<sequence>MAENTAQEIVDTIGGPGNIASLTHCATRLRFELNDNSIVDKAAMESIPGVMGAVPQSGNRYQVIIGGGVQSVYNDIQNLPVMATAGAAPAAGKSDADLKADLRNQGVRGKFSWLDSFFEFLSDSFRPILGVLLGASLIIAIAAVLDALGVVEFRSADKGASWFFYDTMWRGVFYFLPIMVAYNGAKKLNVDPWLGAAIMGALMTPEFTDNVKNAANTTCTTNATLGTDQCVAHIFGLPLQMNDYSGQVFVPLLMVGLLAVVYKMLKKIFPENLQMVFVPFFSLLIMVPLTAFILGPIGVWAGNGLGSGLSYMNNHWPIVFAIVIPLLYPFLVPLGLHWPLNALMLMNIKTLGYDFIQGPMGTWNFACFGATAAVLALSLKDKDKEMQQTASGALAAGLLGGISEPSLYGIHLRFKRIYPSMLAGCLAGGITIGVLGGVTTNAFAFTSLLTIPVFSPMWKYAISVLIAFVVSMAVVMIRGYKDPVTAAVTADGNNAALAGTTDATVGRRVADAAAPAATVGAAAATTGAAAAADAGATTAAAAVAKAVKPAMEPDAVTEVTSPLAGRVMPLSEVPDAAFAAGVVGKGVGIDPSGDTVYAPAAGKVVVAMDSGHAVGLSLDSGVELLVHVGIDTVQMGGNGFQLHVAKGDRVEAGSPLITFDRAAIEAAGYSAVTPVLVTNPKKFASVTPLTESGEVAVGDRLVSTTGKPAKLEG</sequence>
<dbReference type="PROSITE" id="PS51098">
    <property type="entry name" value="PTS_EIIB_TYPE_1"/>
    <property type="match status" value="1"/>
</dbReference>
<proteinExistence type="predicted"/>
<comment type="subcellular location">
    <subcellularLocation>
        <location evidence="1">Cell membrane</location>
        <topology evidence="1">Multi-pass membrane protein</topology>
    </subcellularLocation>
</comment>
<evidence type="ECO:0000256" key="11">
    <source>
        <dbReference type="PROSITE-ProRule" id="PRU00421"/>
    </source>
</evidence>
<evidence type="ECO:0000259" key="13">
    <source>
        <dbReference type="PROSITE" id="PS51093"/>
    </source>
</evidence>
<dbReference type="InterPro" id="IPR013013">
    <property type="entry name" value="PTS_EIIC_1"/>
</dbReference>
<keyword evidence="8" id="KW-0418">Kinase</keyword>
<feature type="transmembrane region" description="Helical" evidence="12">
    <location>
        <begin position="277"/>
        <end position="298"/>
    </location>
</feature>
<keyword evidence="17" id="KW-1185">Reference proteome</keyword>
<dbReference type="PROSITE" id="PS00371">
    <property type="entry name" value="PTS_EIIA_TYPE_1_HIS"/>
    <property type="match status" value="1"/>
</dbReference>
<evidence type="ECO:0000256" key="9">
    <source>
        <dbReference type="ARBA" id="ARBA00022989"/>
    </source>
</evidence>
<feature type="transmembrane region" description="Helical" evidence="12">
    <location>
        <begin position="163"/>
        <end position="182"/>
    </location>
</feature>
<evidence type="ECO:0000256" key="4">
    <source>
        <dbReference type="ARBA" id="ARBA00022597"/>
    </source>
</evidence>
<feature type="domain" description="PTS EIIA type-1" evidence="13">
    <location>
        <begin position="575"/>
        <end position="679"/>
    </location>
</feature>
<organism evidence="16 17">
    <name type="scientific">Luteococcus sanguinis</name>
    <dbReference type="NCBI Taxonomy" id="174038"/>
    <lineage>
        <taxon>Bacteria</taxon>
        <taxon>Bacillati</taxon>
        <taxon>Actinomycetota</taxon>
        <taxon>Actinomycetes</taxon>
        <taxon>Propionibacteriales</taxon>
        <taxon>Propionibacteriaceae</taxon>
        <taxon>Luteococcus</taxon>
    </lineage>
</organism>
<dbReference type="InterPro" id="IPR001127">
    <property type="entry name" value="PTS_EIIA_1_perm"/>
</dbReference>
<dbReference type="Pfam" id="PF00358">
    <property type="entry name" value="PTS_EIIA_1"/>
    <property type="match status" value="1"/>
</dbReference>
<feature type="transmembrane region" description="Helical" evidence="12">
    <location>
        <begin position="457"/>
        <end position="477"/>
    </location>
</feature>
<feature type="domain" description="PTS EIIC type-1" evidence="15">
    <location>
        <begin position="119"/>
        <end position="494"/>
    </location>
</feature>
<feature type="transmembrane region" description="Helical" evidence="12">
    <location>
        <begin position="318"/>
        <end position="340"/>
    </location>
</feature>
<dbReference type="PROSITE" id="PS51103">
    <property type="entry name" value="PTS_EIIC_TYPE_1"/>
    <property type="match status" value="1"/>
</dbReference>
<dbReference type="SUPFAM" id="SSF51261">
    <property type="entry name" value="Duplicated hybrid motif"/>
    <property type="match status" value="1"/>
</dbReference>
<keyword evidence="4" id="KW-0762">Sugar transport</keyword>
<feature type="transmembrane region" description="Helical" evidence="12">
    <location>
        <begin position="361"/>
        <end position="379"/>
    </location>
</feature>
<dbReference type="InterPro" id="IPR001996">
    <property type="entry name" value="PTS_IIB_1"/>
</dbReference>
<gene>
    <name evidence="16" type="ORF">ACFP57_10770</name>
</gene>
<evidence type="ECO:0000256" key="12">
    <source>
        <dbReference type="SAM" id="Phobius"/>
    </source>
</evidence>
<feature type="transmembrane region" description="Helical" evidence="12">
    <location>
        <begin position="422"/>
        <end position="445"/>
    </location>
</feature>
<dbReference type="Gene3D" id="2.70.70.10">
    <property type="entry name" value="Glucose Permease (Domain IIA)"/>
    <property type="match status" value="1"/>
</dbReference>
<dbReference type="PANTHER" id="PTHR30175">
    <property type="entry name" value="PHOSPHOTRANSFERASE SYSTEM TRANSPORT PROTEIN"/>
    <property type="match status" value="1"/>
</dbReference>
<feature type="transmembrane region" description="Helical" evidence="12">
    <location>
        <begin position="248"/>
        <end position="265"/>
    </location>
</feature>
<dbReference type="RefSeq" id="WP_343885752.1">
    <property type="nucleotide sequence ID" value="NZ_BAAAKI010000010.1"/>
</dbReference>
<dbReference type="InterPro" id="IPR050558">
    <property type="entry name" value="PTS_Sugar-Specific_Components"/>
</dbReference>
<evidence type="ECO:0000256" key="10">
    <source>
        <dbReference type="ARBA" id="ARBA00023136"/>
    </source>
</evidence>
<reference evidence="17" key="1">
    <citation type="journal article" date="2019" name="Int. J. Syst. Evol. Microbiol.">
        <title>The Global Catalogue of Microorganisms (GCM) 10K type strain sequencing project: providing services to taxonomists for standard genome sequencing and annotation.</title>
        <authorList>
            <consortium name="The Broad Institute Genomics Platform"/>
            <consortium name="The Broad Institute Genome Sequencing Center for Infectious Disease"/>
            <person name="Wu L."/>
            <person name="Ma J."/>
        </authorList>
    </citation>
    <scope>NUCLEOTIDE SEQUENCE [LARGE SCALE GENOMIC DNA]</scope>
    <source>
        <strain evidence="17">CGMCC 1.15277</strain>
    </source>
</reference>
<evidence type="ECO:0000256" key="6">
    <source>
        <dbReference type="ARBA" id="ARBA00022683"/>
    </source>
</evidence>
<keyword evidence="9 12" id="KW-1133">Transmembrane helix</keyword>
<dbReference type="EMBL" id="JBHSUA010000020">
    <property type="protein sequence ID" value="MFC6397460.1"/>
    <property type="molecule type" value="Genomic_DNA"/>
</dbReference>
<dbReference type="PANTHER" id="PTHR30175:SF1">
    <property type="entry name" value="PTS SYSTEM ARBUTIN-, CELLOBIOSE-, AND SALICIN-SPECIFIC EIIBC COMPONENT-RELATED"/>
    <property type="match status" value="1"/>
</dbReference>
<dbReference type="CDD" id="cd00212">
    <property type="entry name" value="PTS_IIB_glc"/>
    <property type="match status" value="1"/>
</dbReference>
<dbReference type="Proteomes" id="UP001596266">
    <property type="component" value="Unassembled WGS sequence"/>
</dbReference>
<dbReference type="PROSITE" id="PS01035">
    <property type="entry name" value="PTS_EIIB_TYPE_1_CYS"/>
    <property type="match status" value="1"/>
</dbReference>
<evidence type="ECO:0000256" key="8">
    <source>
        <dbReference type="ARBA" id="ARBA00022777"/>
    </source>
</evidence>
<dbReference type="Pfam" id="PF00367">
    <property type="entry name" value="PTS_EIIB"/>
    <property type="match status" value="1"/>
</dbReference>
<evidence type="ECO:0000259" key="14">
    <source>
        <dbReference type="PROSITE" id="PS51098"/>
    </source>
</evidence>
<evidence type="ECO:0000256" key="5">
    <source>
        <dbReference type="ARBA" id="ARBA00022679"/>
    </source>
</evidence>
<feature type="active site" description="Phosphocysteine intermediate; for EIIB activity" evidence="11">
    <location>
        <position position="25"/>
    </location>
</feature>
<evidence type="ECO:0000313" key="17">
    <source>
        <dbReference type="Proteomes" id="UP001596266"/>
    </source>
</evidence>
<keyword evidence="5" id="KW-0808">Transferase</keyword>
<evidence type="ECO:0000256" key="3">
    <source>
        <dbReference type="ARBA" id="ARBA00022475"/>
    </source>
</evidence>
<dbReference type="Pfam" id="PF02378">
    <property type="entry name" value="PTS_EIIC"/>
    <property type="match status" value="1"/>
</dbReference>
<evidence type="ECO:0000313" key="16">
    <source>
        <dbReference type="EMBL" id="MFC6397460.1"/>
    </source>
</evidence>
<comment type="caution">
    <text evidence="16">The sequence shown here is derived from an EMBL/GenBank/DDBJ whole genome shotgun (WGS) entry which is preliminary data.</text>
</comment>
<dbReference type="SUPFAM" id="SSF55604">
    <property type="entry name" value="Glucose permease domain IIB"/>
    <property type="match status" value="1"/>
</dbReference>
<dbReference type="InterPro" id="IPR018113">
    <property type="entry name" value="PTrfase_EIIB_Cys"/>
</dbReference>
<dbReference type="InterPro" id="IPR011055">
    <property type="entry name" value="Dup_hybrid_motif"/>
</dbReference>